<sequence>MNRCGCRFDWCDQQPGDKEHFTMDYSGATAGLGNEAQTDDVKMLTVGAGLAFHEGLDAQPRIMVHINGGRSNTDAEADLTIAEAVYLQMALAKHINDAAQVIAAGVAVDLGAIERRRADSMAGGAA</sequence>
<reference evidence="1 2" key="1">
    <citation type="submission" date="2016-10" db="EMBL/GenBank/DDBJ databases">
        <title>Evaluation of Human, Veterinary and Environmental Mycobacterium chelonae Isolates by Core Genome Phylogenomic Analysis, Targeted Gene Comparison, and Anti-microbial Susceptibility Patterns: A Tale of Mistaken Identities.</title>
        <authorList>
            <person name="Fogelson S.B."/>
            <person name="Camus A.C."/>
            <person name="Lorenz W."/>
            <person name="Vasireddy R."/>
            <person name="Vasireddy S."/>
            <person name="Smith T."/>
            <person name="Brown-Elliott B.A."/>
            <person name="Wallace R.J.Jr."/>
            <person name="Hasan N.A."/>
            <person name="Reischl U."/>
            <person name="Sanchez S."/>
        </authorList>
    </citation>
    <scope>NUCLEOTIDE SEQUENCE [LARGE SCALE GENOMIC DNA]</scope>
    <source>
        <strain evidence="1 2">15515</strain>
    </source>
</reference>
<name>A0A1S1LU32_MYCCH</name>
<dbReference type="Proteomes" id="UP000180043">
    <property type="component" value="Unassembled WGS sequence"/>
</dbReference>
<dbReference type="AlphaFoldDB" id="A0A1S1LU32"/>
<comment type="caution">
    <text evidence="1">The sequence shown here is derived from an EMBL/GenBank/DDBJ whole genome shotgun (WGS) entry which is preliminary data.</text>
</comment>
<gene>
    <name evidence="1" type="ORF">BKG82_07830</name>
</gene>
<dbReference type="EMBL" id="MLIQ01000011">
    <property type="protein sequence ID" value="OHU60348.1"/>
    <property type="molecule type" value="Genomic_DNA"/>
</dbReference>
<evidence type="ECO:0000313" key="2">
    <source>
        <dbReference type="Proteomes" id="UP000180043"/>
    </source>
</evidence>
<protein>
    <submittedName>
        <fullName evidence="1">Uncharacterized protein</fullName>
    </submittedName>
</protein>
<proteinExistence type="predicted"/>
<evidence type="ECO:0000313" key="1">
    <source>
        <dbReference type="EMBL" id="OHU60348.1"/>
    </source>
</evidence>
<dbReference type="RefSeq" id="WP_070947360.1">
    <property type="nucleotide sequence ID" value="NZ_MLIQ01000011.1"/>
</dbReference>
<organism evidence="1 2">
    <name type="scientific">Mycobacteroides chelonae</name>
    <name type="common">Mycobacterium chelonae</name>
    <dbReference type="NCBI Taxonomy" id="1774"/>
    <lineage>
        <taxon>Bacteria</taxon>
        <taxon>Bacillati</taxon>
        <taxon>Actinomycetota</taxon>
        <taxon>Actinomycetes</taxon>
        <taxon>Mycobacteriales</taxon>
        <taxon>Mycobacteriaceae</taxon>
        <taxon>Mycobacteroides</taxon>
    </lineage>
</organism>
<accession>A0A1S1LU32</accession>